<organism evidence="2 3">
    <name type="scientific">Kriegella aquimaris</name>
    <dbReference type="NCBI Taxonomy" id="192904"/>
    <lineage>
        <taxon>Bacteria</taxon>
        <taxon>Pseudomonadati</taxon>
        <taxon>Bacteroidota</taxon>
        <taxon>Flavobacteriia</taxon>
        <taxon>Flavobacteriales</taxon>
        <taxon>Flavobacteriaceae</taxon>
        <taxon>Kriegella</taxon>
    </lineage>
</organism>
<dbReference type="STRING" id="192904.SAMN04488514_102470"/>
<feature type="compositionally biased region" description="Polar residues" evidence="1">
    <location>
        <begin position="11"/>
        <end position="22"/>
    </location>
</feature>
<name>A0A1G9MD29_9FLAO</name>
<evidence type="ECO:0000313" key="3">
    <source>
        <dbReference type="Proteomes" id="UP000199440"/>
    </source>
</evidence>
<dbReference type="Proteomes" id="UP000199440">
    <property type="component" value="Unassembled WGS sequence"/>
</dbReference>
<dbReference type="EMBL" id="FNGV01000002">
    <property type="protein sequence ID" value="SDL72034.1"/>
    <property type="molecule type" value="Genomic_DNA"/>
</dbReference>
<protein>
    <submittedName>
        <fullName evidence="2">Uncharacterized protein</fullName>
    </submittedName>
</protein>
<gene>
    <name evidence="2" type="ORF">SAMN04488514_102470</name>
</gene>
<keyword evidence="3" id="KW-1185">Reference proteome</keyword>
<evidence type="ECO:0000256" key="1">
    <source>
        <dbReference type="SAM" id="MobiDB-lite"/>
    </source>
</evidence>
<dbReference type="AlphaFoldDB" id="A0A1G9MD29"/>
<accession>A0A1G9MD29</accession>
<sequence>MSKKSAKPEQAFSTKVGETSQPKPEMLPEMASDTSDNSTFAAGMPTLEPPEAGIFAQAGLTANAWFNSKKVTGVWVSNDNKNAYVHVNGVGWLKLNDADADSILAIYMIAASARQGSNNVNYRKEADNKIHEIYCW</sequence>
<feature type="region of interest" description="Disordered" evidence="1">
    <location>
        <begin position="1"/>
        <end position="43"/>
    </location>
</feature>
<proteinExistence type="predicted"/>
<dbReference type="OrthoDB" id="4195837at2"/>
<dbReference type="RefSeq" id="WP_089886889.1">
    <property type="nucleotide sequence ID" value="NZ_FNGV01000002.1"/>
</dbReference>
<reference evidence="2 3" key="1">
    <citation type="submission" date="2016-10" db="EMBL/GenBank/DDBJ databases">
        <authorList>
            <person name="de Groot N.N."/>
        </authorList>
    </citation>
    <scope>NUCLEOTIDE SEQUENCE [LARGE SCALE GENOMIC DNA]</scope>
    <source>
        <strain evidence="2 3">DSM 19886</strain>
    </source>
</reference>
<evidence type="ECO:0000313" key="2">
    <source>
        <dbReference type="EMBL" id="SDL72034.1"/>
    </source>
</evidence>